<evidence type="ECO:0000313" key="3">
    <source>
        <dbReference type="Proteomes" id="UP000677228"/>
    </source>
</evidence>
<reference evidence="1" key="1">
    <citation type="submission" date="2021-02" db="EMBL/GenBank/DDBJ databases">
        <authorList>
            <person name="Nowell W R."/>
        </authorList>
    </citation>
    <scope>NUCLEOTIDE SEQUENCE</scope>
</reference>
<evidence type="ECO:0000313" key="2">
    <source>
        <dbReference type="EMBL" id="CAF4462089.1"/>
    </source>
</evidence>
<name>A0A8S2G689_9BILA</name>
<proteinExistence type="predicted"/>
<sequence>KPINILRVQNNLPNNSDQYGWLKNKHTQRYEVDVRRTIGVNSKYFRKDDSDYRLVNFQTGKFVKK</sequence>
<evidence type="ECO:0000313" key="1">
    <source>
        <dbReference type="EMBL" id="CAF1633430.1"/>
    </source>
</evidence>
<dbReference type="EMBL" id="CAJNOK010059738">
    <property type="protein sequence ID" value="CAF1633430.1"/>
    <property type="molecule type" value="Genomic_DNA"/>
</dbReference>
<comment type="caution">
    <text evidence="1">The sequence shown here is derived from an EMBL/GenBank/DDBJ whole genome shotgun (WGS) entry which is preliminary data.</text>
</comment>
<gene>
    <name evidence="1" type="ORF">OVA965_LOCUS43866</name>
    <name evidence="2" type="ORF">TMI583_LOCUS46305</name>
</gene>
<accession>A0A8S2G689</accession>
<protein>
    <submittedName>
        <fullName evidence="1">Uncharacterized protein</fullName>
    </submittedName>
</protein>
<dbReference type="Proteomes" id="UP000682733">
    <property type="component" value="Unassembled WGS sequence"/>
</dbReference>
<feature type="non-terminal residue" evidence="1">
    <location>
        <position position="1"/>
    </location>
</feature>
<dbReference type="Proteomes" id="UP000677228">
    <property type="component" value="Unassembled WGS sequence"/>
</dbReference>
<dbReference type="AlphaFoldDB" id="A0A8S2G689"/>
<organism evidence="1 3">
    <name type="scientific">Didymodactylos carnosus</name>
    <dbReference type="NCBI Taxonomy" id="1234261"/>
    <lineage>
        <taxon>Eukaryota</taxon>
        <taxon>Metazoa</taxon>
        <taxon>Spiralia</taxon>
        <taxon>Gnathifera</taxon>
        <taxon>Rotifera</taxon>
        <taxon>Eurotatoria</taxon>
        <taxon>Bdelloidea</taxon>
        <taxon>Philodinida</taxon>
        <taxon>Philodinidae</taxon>
        <taxon>Didymodactylos</taxon>
    </lineage>
</organism>
<dbReference type="EMBL" id="CAJOBA010085650">
    <property type="protein sequence ID" value="CAF4462089.1"/>
    <property type="molecule type" value="Genomic_DNA"/>
</dbReference>